<keyword evidence="3" id="KW-1185">Reference proteome</keyword>
<keyword evidence="1" id="KW-0732">Signal</keyword>
<proteinExistence type="predicted"/>
<dbReference type="EMBL" id="JBHUEJ010000003">
    <property type="protein sequence ID" value="MFD1709175.1"/>
    <property type="molecule type" value="Genomic_DNA"/>
</dbReference>
<dbReference type="Proteomes" id="UP001597304">
    <property type="component" value="Unassembled WGS sequence"/>
</dbReference>
<organism evidence="2 3">
    <name type="scientific">Ottowia flava</name>
    <dbReference type="NCBI Taxonomy" id="2675430"/>
    <lineage>
        <taxon>Bacteria</taxon>
        <taxon>Pseudomonadati</taxon>
        <taxon>Pseudomonadota</taxon>
        <taxon>Betaproteobacteria</taxon>
        <taxon>Burkholderiales</taxon>
        <taxon>Comamonadaceae</taxon>
        <taxon>Ottowia</taxon>
    </lineage>
</organism>
<dbReference type="RefSeq" id="WP_147913061.1">
    <property type="nucleotide sequence ID" value="NZ_JBHUEJ010000003.1"/>
</dbReference>
<feature type="chain" id="PRO_5045182750" evidence="1">
    <location>
        <begin position="24"/>
        <end position="247"/>
    </location>
</feature>
<reference evidence="3" key="1">
    <citation type="journal article" date="2019" name="Int. J. Syst. Evol. Microbiol.">
        <title>The Global Catalogue of Microorganisms (GCM) 10K type strain sequencing project: providing services to taxonomists for standard genome sequencing and annotation.</title>
        <authorList>
            <consortium name="The Broad Institute Genomics Platform"/>
            <consortium name="The Broad Institute Genome Sequencing Center for Infectious Disease"/>
            <person name="Wu L."/>
            <person name="Ma J."/>
        </authorList>
    </citation>
    <scope>NUCLEOTIDE SEQUENCE [LARGE SCALE GENOMIC DNA]</scope>
    <source>
        <strain evidence="3">LMG 29247</strain>
    </source>
</reference>
<evidence type="ECO:0000313" key="3">
    <source>
        <dbReference type="Proteomes" id="UP001597304"/>
    </source>
</evidence>
<accession>A0ABW4KMB5</accession>
<gene>
    <name evidence="2" type="ORF">ACFSF0_01010</name>
</gene>
<evidence type="ECO:0000256" key="1">
    <source>
        <dbReference type="SAM" id="SignalP"/>
    </source>
</evidence>
<feature type="signal peptide" evidence="1">
    <location>
        <begin position="1"/>
        <end position="23"/>
    </location>
</feature>
<evidence type="ECO:0000313" key="2">
    <source>
        <dbReference type="EMBL" id="MFD1709175.1"/>
    </source>
</evidence>
<comment type="caution">
    <text evidence="2">The sequence shown here is derived from an EMBL/GenBank/DDBJ whole genome shotgun (WGS) entry which is preliminary data.</text>
</comment>
<dbReference type="Pfam" id="PF11218">
    <property type="entry name" value="DUF3011"/>
    <property type="match status" value="1"/>
</dbReference>
<dbReference type="InterPro" id="IPR021381">
    <property type="entry name" value="DUF3011"/>
</dbReference>
<protein>
    <submittedName>
        <fullName evidence="2">DUF3011 domain-containing protein</fullName>
    </submittedName>
</protein>
<sequence>MKNSRIAALLALLAAALSAPAQAQIGSGAMPVSGRTVLCESRGDQYRECSTPFRSPPVLMNVLSSAPCDQGRSWGSRSPGMVWVSNGCRAEFGEGYAPPPRPDIGGGAVPMGPMRCESEDGNYRECPVPAGMRMAMTRQLSSTTCVEGRNWGNRYASVWVRNGCRAEFQPAGGWNPPAPPFRPSGRSIECSSDNRAHETCYWNPRWGYPRMVEQLSDHSCREGNSWGYDGRSQIWVDRGCRARFSAN</sequence>
<name>A0ABW4KMB5_9BURK</name>